<evidence type="ECO:0000256" key="1">
    <source>
        <dbReference type="ARBA" id="ARBA00004123"/>
    </source>
</evidence>
<dbReference type="Pfam" id="PF00096">
    <property type="entry name" value="zf-C2H2"/>
    <property type="match status" value="1"/>
</dbReference>
<dbReference type="Proteomes" id="UP001165941">
    <property type="component" value="Unassembled WGS sequence"/>
</dbReference>
<keyword evidence="2" id="KW-0479">Metal-binding</keyword>
<feature type="domain" description="C2H2-type" evidence="8">
    <location>
        <begin position="196"/>
        <end position="223"/>
    </location>
</feature>
<feature type="domain" description="C2H2-type" evidence="8">
    <location>
        <begin position="224"/>
        <end position="251"/>
    </location>
</feature>
<dbReference type="SMART" id="SM00355">
    <property type="entry name" value="ZnF_C2H2"/>
    <property type="match status" value="3"/>
</dbReference>
<dbReference type="PANTHER" id="PTHR23226">
    <property type="entry name" value="ZINC FINGER AND SCAN DOMAIN-CONTAINING"/>
    <property type="match status" value="1"/>
</dbReference>
<feature type="domain" description="C2H2-type" evidence="8">
    <location>
        <begin position="168"/>
        <end position="195"/>
    </location>
</feature>
<keyword evidence="5" id="KW-0862">Zinc</keyword>
<dbReference type="PROSITE" id="PS50157">
    <property type="entry name" value="ZINC_FINGER_C2H2_2"/>
    <property type="match status" value="4"/>
</dbReference>
<organism evidence="9 10">
    <name type="scientific">Pontoporia blainvillei</name>
    <name type="common">Franciscana</name>
    <name type="synonym">Delphinus blainvillei</name>
    <dbReference type="NCBI Taxonomy" id="48723"/>
    <lineage>
        <taxon>Eukaryota</taxon>
        <taxon>Metazoa</taxon>
        <taxon>Chordata</taxon>
        <taxon>Craniata</taxon>
        <taxon>Vertebrata</taxon>
        <taxon>Euteleostomi</taxon>
        <taxon>Mammalia</taxon>
        <taxon>Eutheria</taxon>
        <taxon>Laurasiatheria</taxon>
        <taxon>Artiodactyla</taxon>
        <taxon>Whippomorpha</taxon>
        <taxon>Cetacea</taxon>
        <taxon>Odontoceti</taxon>
        <taxon>Pontoporiidae</taxon>
        <taxon>Pontoporia</taxon>
    </lineage>
</organism>
<dbReference type="EMBL" id="PGGH01134880">
    <property type="protein sequence ID" value="NIG59858.1"/>
    <property type="molecule type" value="Genomic_DNA"/>
</dbReference>
<proteinExistence type="predicted"/>
<dbReference type="PROSITE" id="PS00028">
    <property type="entry name" value="ZINC_FINGER_C2H2_1"/>
    <property type="match status" value="1"/>
</dbReference>
<evidence type="ECO:0000256" key="4">
    <source>
        <dbReference type="ARBA" id="ARBA00022771"/>
    </source>
</evidence>
<sequence>MHWGYEETKIFLGIRGPPVPPSDEVSSLEGSEELWKDSLQDFKEIRKTSCADLETRTENEEDSSQDISEAVKLPGVLLGRSSMDVSQYLSWRKEWESEHGAEKQWEISLEDGQELLSPPERDLGKFIGPQGTYVGEKPNICCECGKHFSLSSHLAVYGLAHTGEKKPYKCGQYGKSFGQSSYLVCHQRIHTVGKPYKCPKCGRGFSDHSDLITHHRIHTGEKPYKCGEYLTGFTQSTGLIMHQRIHTGEKPRVSVSEAWPLPQTLVPAPQKPSPAHAEPTLALTPLSLVDWSSVLCSSNSLREVQIGSS</sequence>
<keyword evidence="3" id="KW-0677">Repeat</keyword>
<evidence type="ECO:0000313" key="9">
    <source>
        <dbReference type="EMBL" id="NIG59858.1"/>
    </source>
</evidence>
<comment type="caution">
    <text evidence="9">The sequence shown here is derived from an EMBL/GenBank/DDBJ whole genome shotgun (WGS) entry which is preliminary data.</text>
</comment>
<name>A0ABX0S446_PONBL</name>
<evidence type="ECO:0000313" key="10">
    <source>
        <dbReference type="Proteomes" id="UP001165941"/>
    </source>
</evidence>
<dbReference type="SUPFAM" id="SSF57667">
    <property type="entry name" value="beta-beta-alpha zinc fingers"/>
    <property type="match status" value="3"/>
</dbReference>
<evidence type="ECO:0000259" key="8">
    <source>
        <dbReference type="PROSITE" id="PS50157"/>
    </source>
</evidence>
<dbReference type="PANTHER" id="PTHR23226:SF416">
    <property type="entry name" value="FI01424P"/>
    <property type="match status" value="1"/>
</dbReference>
<evidence type="ECO:0000256" key="5">
    <source>
        <dbReference type="ARBA" id="ARBA00022833"/>
    </source>
</evidence>
<gene>
    <name evidence="9" type="ORF">BU61_3458</name>
</gene>
<evidence type="ECO:0000256" key="3">
    <source>
        <dbReference type="ARBA" id="ARBA00022737"/>
    </source>
</evidence>
<reference evidence="9" key="1">
    <citation type="submission" date="2018-05" db="EMBL/GenBank/DDBJ databases">
        <authorList>
            <person name="Pedro S.L.S."/>
            <person name="Freitas R.C."/>
            <person name="Barreto A.S."/>
            <person name="Lima A.O.S."/>
        </authorList>
    </citation>
    <scope>NUCLEOTIDE SEQUENCE</scope>
    <source>
        <strain evidence="9">BP203</strain>
        <tissue evidence="9">Muscle</tissue>
    </source>
</reference>
<dbReference type="InterPro" id="IPR013087">
    <property type="entry name" value="Znf_C2H2_type"/>
</dbReference>
<accession>A0ABX0S446</accession>
<keyword evidence="4 7" id="KW-0863">Zinc-finger</keyword>
<comment type="subcellular location">
    <subcellularLocation>
        <location evidence="1">Nucleus</location>
    </subcellularLocation>
</comment>
<evidence type="ECO:0000256" key="6">
    <source>
        <dbReference type="ARBA" id="ARBA00023242"/>
    </source>
</evidence>
<keyword evidence="6" id="KW-0539">Nucleus</keyword>
<feature type="domain" description="C2H2-type" evidence="8">
    <location>
        <begin position="139"/>
        <end position="166"/>
    </location>
</feature>
<keyword evidence="10" id="KW-1185">Reference proteome</keyword>
<evidence type="ECO:0000256" key="2">
    <source>
        <dbReference type="ARBA" id="ARBA00022723"/>
    </source>
</evidence>
<evidence type="ECO:0000256" key="7">
    <source>
        <dbReference type="PROSITE-ProRule" id="PRU00042"/>
    </source>
</evidence>
<dbReference type="InterPro" id="IPR036236">
    <property type="entry name" value="Znf_C2H2_sf"/>
</dbReference>
<dbReference type="Gene3D" id="3.30.160.60">
    <property type="entry name" value="Classic Zinc Finger"/>
    <property type="match status" value="4"/>
</dbReference>
<protein>
    <submittedName>
        <fullName evidence="9">Zinc finger and SCAN domain-containing protein 20-like isoform X2</fullName>
    </submittedName>
</protein>